<feature type="site" description="Interaction with substrate tRNA" evidence="10">
    <location>
        <position position="115"/>
    </location>
</feature>
<feature type="region of interest" description="Interaction with substrate tRNA" evidence="10">
    <location>
        <begin position="49"/>
        <end position="52"/>
    </location>
</feature>
<feature type="site" description="Interaction with substrate tRNA" evidence="10">
    <location>
        <position position="137"/>
    </location>
</feature>
<dbReference type="EC" id="2.5.1.75" evidence="10"/>
<dbReference type="SUPFAM" id="SSF52540">
    <property type="entry name" value="P-loop containing nucleoside triphosphate hydrolases"/>
    <property type="match status" value="2"/>
</dbReference>
<evidence type="ECO:0000256" key="4">
    <source>
        <dbReference type="ARBA" id="ARBA00022679"/>
    </source>
</evidence>
<keyword evidence="4 10" id="KW-0808">Transferase</keyword>
<comment type="function">
    <text evidence="2 10 12">Catalyzes the transfer of a dimethylallyl group onto the adenine at position 37 in tRNAs that read codons beginning with uridine, leading to the formation of N6-(dimethylallyl)adenosine (i(6)A).</text>
</comment>
<gene>
    <name evidence="10" type="primary">miaA</name>
    <name evidence="14" type="ORF">COV72_02255</name>
</gene>
<proteinExistence type="inferred from homology"/>
<protein>
    <recommendedName>
        <fullName evidence="10">tRNA dimethylallyltransferase</fullName>
        <ecNumber evidence="10">2.5.1.75</ecNumber>
    </recommendedName>
    <alternativeName>
        <fullName evidence="10">Dimethylallyl diphosphate:tRNA dimethylallyltransferase</fullName>
        <shortName evidence="10">DMAPP:tRNA dimethylallyltransferase</shortName>
        <shortName evidence="10">DMATase</shortName>
    </alternativeName>
    <alternativeName>
        <fullName evidence="10">Isopentenyl-diphosphate:tRNA isopentenyltransferase</fullName>
        <shortName evidence="10">IPP transferase</shortName>
        <shortName evidence="10">IPPT</shortName>
        <shortName evidence="10">IPTase</shortName>
    </alternativeName>
</protein>
<dbReference type="Proteomes" id="UP000229641">
    <property type="component" value="Unassembled WGS sequence"/>
</dbReference>
<evidence type="ECO:0000256" key="7">
    <source>
        <dbReference type="ARBA" id="ARBA00022840"/>
    </source>
</evidence>
<accession>A0A2H0LYW7</accession>
<dbReference type="HAMAP" id="MF_00185">
    <property type="entry name" value="IPP_trans"/>
    <property type="match status" value="1"/>
</dbReference>
<name>A0A2H0LYW7_9BACT</name>
<keyword evidence="6 10" id="KW-0547">Nucleotide-binding</keyword>
<evidence type="ECO:0000256" key="6">
    <source>
        <dbReference type="ARBA" id="ARBA00022741"/>
    </source>
</evidence>
<dbReference type="InterPro" id="IPR039657">
    <property type="entry name" value="Dimethylallyltransferase"/>
</dbReference>
<comment type="catalytic activity">
    <reaction evidence="9 10 11">
        <text>adenosine(37) in tRNA + dimethylallyl diphosphate = N(6)-dimethylallyladenosine(37) in tRNA + diphosphate</text>
        <dbReference type="Rhea" id="RHEA:26482"/>
        <dbReference type="Rhea" id="RHEA-COMP:10162"/>
        <dbReference type="Rhea" id="RHEA-COMP:10375"/>
        <dbReference type="ChEBI" id="CHEBI:33019"/>
        <dbReference type="ChEBI" id="CHEBI:57623"/>
        <dbReference type="ChEBI" id="CHEBI:74411"/>
        <dbReference type="ChEBI" id="CHEBI:74415"/>
        <dbReference type="EC" id="2.5.1.75"/>
    </reaction>
</comment>
<dbReference type="GO" id="GO:0052381">
    <property type="term" value="F:tRNA dimethylallyltransferase activity"/>
    <property type="evidence" value="ECO:0007669"/>
    <property type="project" value="UniProtKB-UniRule"/>
</dbReference>
<dbReference type="FunFam" id="1.10.20.140:FF:000001">
    <property type="entry name" value="tRNA dimethylallyltransferase"/>
    <property type="match status" value="1"/>
</dbReference>
<evidence type="ECO:0000256" key="5">
    <source>
        <dbReference type="ARBA" id="ARBA00022694"/>
    </source>
</evidence>
<comment type="caution">
    <text evidence="10">Lacks conserved residue(s) required for the propagation of feature annotation.</text>
</comment>
<dbReference type="PANTHER" id="PTHR11088">
    <property type="entry name" value="TRNA DIMETHYLALLYLTRANSFERASE"/>
    <property type="match status" value="1"/>
</dbReference>
<evidence type="ECO:0000256" key="11">
    <source>
        <dbReference type="RuleBase" id="RU003783"/>
    </source>
</evidence>
<keyword evidence="5 10" id="KW-0819">tRNA processing</keyword>
<dbReference type="InterPro" id="IPR027417">
    <property type="entry name" value="P-loop_NTPase"/>
</dbReference>
<comment type="similarity">
    <text evidence="3 10 13">Belongs to the IPP transferase family.</text>
</comment>
<evidence type="ECO:0000256" key="2">
    <source>
        <dbReference type="ARBA" id="ARBA00003213"/>
    </source>
</evidence>
<reference evidence="14 15" key="1">
    <citation type="submission" date="2017-09" db="EMBL/GenBank/DDBJ databases">
        <title>Depth-based differentiation of microbial function through sediment-hosted aquifers and enrichment of novel symbionts in the deep terrestrial subsurface.</title>
        <authorList>
            <person name="Probst A.J."/>
            <person name="Ladd B."/>
            <person name="Jarett J.K."/>
            <person name="Geller-Mcgrath D.E."/>
            <person name="Sieber C.M."/>
            <person name="Emerson J.B."/>
            <person name="Anantharaman K."/>
            <person name="Thomas B.C."/>
            <person name="Malmstrom R."/>
            <person name="Stieglmeier M."/>
            <person name="Klingl A."/>
            <person name="Woyke T."/>
            <person name="Ryan C.M."/>
            <person name="Banfield J.F."/>
        </authorList>
    </citation>
    <scope>NUCLEOTIDE SEQUENCE [LARGE SCALE GENOMIC DNA]</scope>
    <source>
        <strain evidence="14">CG11_big_fil_rev_8_21_14_0_20_42_13</strain>
    </source>
</reference>
<evidence type="ECO:0000313" key="14">
    <source>
        <dbReference type="EMBL" id="PIQ89581.1"/>
    </source>
</evidence>
<evidence type="ECO:0000256" key="9">
    <source>
        <dbReference type="ARBA" id="ARBA00049563"/>
    </source>
</evidence>
<comment type="caution">
    <text evidence="14">The sequence shown here is derived from an EMBL/GenBank/DDBJ whole genome shotgun (WGS) entry which is preliminary data.</text>
</comment>
<evidence type="ECO:0000256" key="12">
    <source>
        <dbReference type="RuleBase" id="RU003784"/>
    </source>
</evidence>
<feature type="binding site" evidence="10">
    <location>
        <begin position="24"/>
        <end position="31"/>
    </location>
    <ligand>
        <name>ATP</name>
        <dbReference type="ChEBI" id="CHEBI:30616"/>
    </ligand>
</feature>
<comment type="cofactor">
    <cofactor evidence="1 10">
        <name>Mg(2+)</name>
        <dbReference type="ChEBI" id="CHEBI:18420"/>
    </cofactor>
</comment>
<dbReference type="GO" id="GO:0006400">
    <property type="term" value="P:tRNA modification"/>
    <property type="evidence" value="ECO:0007669"/>
    <property type="project" value="TreeGrafter"/>
</dbReference>
<dbReference type="Gene3D" id="3.40.50.300">
    <property type="entry name" value="P-loop containing nucleotide triphosphate hydrolases"/>
    <property type="match status" value="1"/>
</dbReference>
<feature type="binding site" evidence="10">
    <location>
        <begin position="26"/>
        <end position="31"/>
    </location>
    <ligand>
        <name>substrate</name>
    </ligand>
</feature>
<organism evidence="14 15">
    <name type="scientific">Candidatus Ghiorseimicrobium undicola</name>
    <dbReference type="NCBI Taxonomy" id="1974746"/>
    <lineage>
        <taxon>Bacteria</taxon>
        <taxon>Pseudomonadati</taxon>
        <taxon>Candidatus Omnitrophota</taxon>
        <taxon>Candidatus Ghiorseimicrobium</taxon>
    </lineage>
</organism>
<evidence type="ECO:0000256" key="13">
    <source>
        <dbReference type="RuleBase" id="RU003785"/>
    </source>
</evidence>
<evidence type="ECO:0000256" key="1">
    <source>
        <dbReference type="ARBA" id="ARBA00001946"/>
    </source>
</evidence>
<evidence type="ECO:0000256" key="8">
    <source>
        <dbReference type="ARBA" id="ARBA00022842"/>
    </source>
</evidence>
<keyword evidence="7 10" id="KW-0067">ATP-binding</keyword>
<dbReference type="Gene3D" id="1.10.20.140">
    <property type="match status" value="1"/>
</dbReference>
<dbReference type="Pfam" id="PF01715">
    <property type="entry name" value="IPPT"/>
    <property type="match status" value="1"/>
</dbReference>
<evidence type="ECO:0000313" key="15">
    <source>
        <dbReference type="Proteomes" id="UP000229641"/>
    </source>
</evidence>
<dbReference type="EMBL" id="PCWA01000032">
    <property type="protein sequence ID" value="PIQ89581.1"/>
    <property type="molecule type" value="Genomic_DNA"/>
</dbReference>
<sequence>MLKSAQSVLNNLIQNKPKIIFIIGPTAAGKSGLAVELAKKINGEIVSCDSMAVYKGMDIISSKPSKALQRQIPHHLIDIMPPSKEYNAAKFVRDAERAIKAILKKKKTPLVCGGSGLYVDSLFYGVFKEPKGDKKLRAKLEKEAKKFGNAHLYARLKELDKDAAEKIHPNNLRRIIRALEVCLISKDKFSRIKQNRHGLLDKYDARIFAVNLSRDKLYARIEARVDKMFAQGLVKEVKGLLKKKLSRTARQALGIKEVEGYLKEEYDLEKAKYLLKRNSRHFAKRQLTWFRRNKYIHWLDAAENFNKLACKMATQAGR</sequence>
<dbReference type="NCBIfam" id="TIGR00174">
    <property type="entry name" value="miaA"/>
    <property type="match status" value="1"/>
</dbReference>
<dbReference type="PANTHER" id="PTHR11088:SF60">
    <property type="entry name" value="TRNA DIMETHYLALLYLTRANSFERASE"/>
    <property type="match status" value="1"/>
</dbReference>
<dbReference type="InterPro" id="IPR018022">
    <property type="entry name" value="IPT"/>
</dbReference>
<dbReference type="AlphaFoldDB" id="A0A2H0LYW7"/>
<evidence type="ECO:0000256" key="3">
    <source>
        <dbReference type="ARBA" id="ARBA00005842"/>
    </source>
</evidence>
<dbReference type="GO" id="GO:0005524">
    <property type="term" value="F:ATP binding"/>
    <property type="evidence" value="ECO:0007669"/>
    <property type="project" value="UniProtKB-UniRule"/>
</dbReference>
<comment type="subunit">
    <text evidence="10">Monomer.</text>
</comment>
<evidence type="ECO:0000256" key="10">
    <source>
        <dbReference type="HAMAP-Rule" id="MF_00185"/>
    </source>
</evidence>
<keyword evidence="8 10" id="KW-0460">Magnesium</keyword>